<evidence type="ECO:0008006" key="4">
    <source>
        <dbReference type="Google" id="ProtNLM"/>
    </source>
</evidence>
<dbReference type="AlphaFoldDB" id="A0A1I0M177"/>
<evidence type="ECO:0000256" key="1">
    <source>
        <dbReference type="SAM" id="SignalP"/>
    </source>
</evidence>
<keyword evidence="3" id="KW-1185">Reference proteome</keyword>
<feature type="chain" id="PRO_5011509258" description="Lipoprotein" evidence="1">
    <location>
        <begin position="24"/>
        <end position="139"/>
    </location>
</feature>
<keyword evidence="1" id="KW-0732">Signal</keyword>
<protein>
    <recommendedName>
        <fullName evidence="4">Lipoprotein</fullName>
    </recommendedName>
</protein>
<feature type="signal peptide" evidence="1">
    <location>
        <begin position="1"/>
        <end position="23"/>
    </location>
</feature>
<evidence type="ECO:0000313" key="3">
    <source>
        <dbReference type="Proteomes" id="UP000199373"/>
    </source>
</evidence>
<gene>
    <name evidence="2" type="ORF">SAMN04487850_0215</name>
</gene>
<proteinExistence type="predicted"/>
<sequence>MKKYIYMSLMMALLCVLSLSFTACDDDDDDKLPAPEITINEANIEDDVLCVQADVVAKGRTASILLTITGQNGTVKASQAVTDSKYIGVLNIDGFHVHVDIADKNVEEGDILEMSVTDGQGLTTTSKKSITEEEDDDDE</sequence>
<dbReference type="Proteomes" id="UP000199373">
    <property type="component" value="Unassembled WGS sequence"/>
</dbReference>
<dbReference type="PROSITE" id="PS51257">
    <property type="entry name" value="PROKAR_LIPOPROTEIN"/>
    <property type="match status" value="1"/>
</dbReference>
<accession>A0A1I0M177</accession>
<reference evidence="2 3" key="1">
    <citation type="submission" date="2016-10" db="EMBL/GenBank/DDBJ databases">
        <authorList>
            <person name="de Groot N.N."/>
        </authorList>
    </citation>
    <scope>NUCLEOTIDE SEQUENCE [LARGE SCALE GENOMIC DNA]</scope>
    <source>
        <strain evidence="2 3">TC2-24</strain>
    </source>
</reference>
<evidence type="ECO:0000313" key="2">
    <source>
        <dbReference type="EMBL" id="SEV82195.1"/>
    </source>
</evidence>
<dbReference type="EMBL" id="FOIQ01000001">
    <property type="protein sequence ID" value="SEV82195.1"/>
    <property type="molecule type" value="Genomic_DNA"/>
</dbReference>
<organism evidence="2 3">
    <name type="scientific">Prevotella aff. ruminicola Tc2-24</name>
    <dbReference type="NCBI Taxonomy" id="81582"/>
    <lineage>
        <taxon>Bacteria</taxon>
        <taxon>Pseudomonadati</taxon>
        <taxon>Bacteroidota</taxon>
        <taxon>Bacteroidia</taxon>
        <taxon>Bacteroidales</taxon>
        <taxon>Prevotellaceae</taxon>
        <taxon>Prevotella</taxon>
    </lineage>
</organism>
<dbReference type="RefSeq" id="WP_091914171.1">
    <property type="nucleotide sequence ID" value="NZ_FOIQ01000001.1"/>
</dbReference>
<name>A0A1I0M177_9BACT</name>